<dbReference type="Proteomes" id="UP000041254">
    <property type="component" value="Unassembled WGS sequence"/>
</dbReference>
<gene>
    <name evidence="2" type="ORF">Vbra_22077</name>
</gene>
<dbReference type="AlphaFoldDB" id="A0A0G4G965"/>
<feature type="region of interest" description="Disordered" evidence="1">
    <location>
        <begin position="114"/>
        <end position="155"/>
    </location>
</feature>
<feature type="compositionally biased region" description="Pro residues" evidence="1">
    <location>
        <begin position="119"/>
        <end position="131"/>
    </location>
</feature>
<feature type="compositionally biased region" description="Basic and acidic residues" evidence="1">
    <location>
        <begin position="314"/>
        <end position="323"/>
    </location>
</feature>
<evidence type="ECO:0000256" key="1">
    <source>
        <dbReference type="SAM" id="MobiDB-lite"/>
    </source>
</evidence>
<dbReference type="EMBL" id="CDMY01000599">
    <property type="protein sequence ID" value="CEM25374.1"/>
    <property type="molecule type" value="Genomic_DNA"/>
</dbReference>
<dbReference type="PhylomeDB" id="A0A0G4G965"/>
<proteinExistence type="predicted"/>
<feature type="region of interest" description="Disordered" evidence="1">
    <location>
        <begin position="306"/>
        <end position="366"/>
    </location>
</feature>
<evidence type="ECO:0000313" key="3">
    <source>
        <dbReference type="Proteomes" id="UP000041254"/>
    </source>
</evidence>
<sequence length="548" mass="60049">MSDGADGGKRQRVDGPAASGHGMNGVSSSQHQQMDAAHDASAAGCSLSFEEVQRRFSVLLAQVTQVECDVTTIEGSFVANVAPQVPSVASNWSTLKSSLSATSDALTAITEGMAATHPPQAPPSHPHPSPPDAHAAPTQTTDTTAAADAGTAARRTENRLPSDLYCDHIVGFLPISDAICPARAANTFYGTELVDENFVLGRIDTDLGRRSLRGLIDVQRPTLEYYTKCAHTLEYGGVVWCEWADFIRLADIYKLTDDLPLIMSTEWMAQHFRSKADFHSMPAALRQYSTFGHLLNYKGTSLALTKLDEADDGGEGKKDKEEAEPMEEDDGGEGQGNGDGEEDREGEGGGSGQMDEPMEGEGEKEDGQRYRIGVGEHQWEFETVPLSGLPPRHPFRRTYDPHNPPIRYLARYRHGLLFPSFTAFIRRMVLAAWCGQEGVGEKRAFRVGRVDGGDERYQKLLTGTIEDLTTIDLILETNDERVRQIVLKGMKEGDSIAARLLLGNGYIELYTNEARIEGQERLPDRFPIAMSLVRPLLTKHGLAHLIPQ</sequence>
<feature type="compositionally biased region" description="Basic and acidic residues" evidence="1">
    <location>
        <begin position="1"/>
        <end position="13"/>
    </location>
</feature>
<reference evidence="2 3" key="1">
    <citation type="submission" date="2014-11" db="EMBL/GenBank/DDBJ databases">
        <authorList>
            <person name="Zhu J."/>
            <person name="Qi W."/>
            <person name="Song R."/>
        </authorList>
    </citation>
    <scope>NUCLEOTIDE SEQUENCE [LARGE SCALE GENOMIC DNA]</scope>
</reference>
<accession>A0A0G4G965</accession>
<dbReference type="InParanoid" id="A0A0G4G965"/>
<protein>
    <submittedName>
        <fullName evidence="2">Uncharacterized protein</fullName>
    </submittedName>
</protein>
<organism evidence="2 3">
    <name type="scientific">Vitrella brassicaformis (strain CCMP3155)</name>
    <dbReference type="NCBI Taxonomy" id="1169540"/>
    <lineage>
        <taxon>Eukaryota</taxon>
        <taxon>Sar</taxon>
        <taxon>Alveolata</taxon>
        <taxon>Colpodellida</taxon>
        <taxon>Vitrellaceae</taxon>
        <taxon>Vitrella</taxon>
    </lineage>
</organism>
<feature type="region of interest" description="Disordered" evidence="1">
    <location>
        <begin position="1"/>
        <end position="37"/>
    </location>
</feature>
<dbReference type="VEuPathDB" id="CryptoDB:Vbra_22077"/>
<evidence type="ECO:0000313" key="2">
    <source>
        <dbReference type="EMBL" id="CEM25374.1"/>
    </source>
</evidence>
<feature type="compositionally biased region" description="Low complexity" evidence="1">
    <location>
        <begin position="132"/>
        <end position="153"/>
    </location>
</feature>
<keyword evidence="3" id="KW-1185">Reference proteome</keyword>
<name>A0A0G4G965_VITBC</name>